<dbReference type="Gene3D" id="2.30.30.490">
    <property type="match status" value="1"/>
</dbReference>
<dbReference type="AlphaFoldDB" id="A0A699VEL8"/>
<sequence length="61" mass="6961">MAKTKPGKKDCDSYTIRGTDKIVRPGDCVLMRPSNFDKPLYVARVEKLEADHRNNVKVKAR</sequence>
<evidence type="ECO:0000313" key="1">
    <source>
        <dbReference type="EMBL" id="GFD33667.1"/>
    </source>
</evidence>
<proteinExistence type="predicted"/>
<dbReference type="EMBL" id="BKCJ011438124">
    <property type="protein sequence ID" value="GFD33667.1"/>
    <property type="molecule type" value="Genomic_DNA"/>
</dbReference>
<accession>A0A699VEL8</accession>
<name>A0A699VEL8_TANCI</name>
<feature type="non-terminal residue" evidence="1">
    <location>
        <position position="61"/>
    </location>
</feature>
<reference evidence="1" key="1">
    <citation type="journal article" date="2019" name="Sci. Rep.">
        <title>Draft genome of Tanacetum cinerariifolium, the natural source of mosquito coil.</title>
        <authorList>
            <person name="Yamashiro T."/>
            <person name="Shiraishi A."/>
            <person name="Satake H."/>
            <person name="Nakayama K."/>
        </authorList>
    </citation>
    <scope>NUCLEOTIDE SEQUENCE</scope>
</reference>
<comment type="caution">
    <text evidence="1">The sequence shown here is derived from an EMBL/GenBank/DDBJ whole genome shotgun (WGS) entry which is preliminary data.</text>
</comment>
<organism evidence="1">
    <name type="scientific">Tanacetum cinerariifolium</name>
    <name type="common">Dalmatian daisy</name>
    <name type="synonym">Chrysanthemum cinerariifolium</name>
    <dbReference type="NCBI Taxonomy" id="118510"/>
    <lineage>
        <taxon>Eukaryota</taxon>
        <taxon>Viridiplantae</taxon>
        <taxon>Streptophyta</taxon>
        <taxon>Embryophyta</taxon>
        <taxon>Tracheophyta</taxon>
        <taxon>Spermatophyta</taxon>
        <taxon>Magnoliopsida</taxon>
        <taxon>eudicotyledons</taxon>
        <taxon>Gunneridae</taxon>
        <taxon>Pentapetalae</taxon>
        <taxon>asterids</taxon>
        <taxon>campanulids</taxon>
        <taxon>Asterales</taxon>
        <taxon>Asteraceae</taxon>
        <taxon>Asteroideae</taxon>
        <taxon>Anthemideae</taxon>
        <taxon>Anthemidinae</taxon>
        <taxon>Tanacetum</taxon>
    </lineage>
</organism>
<gene>
    <name evidence="1" type="ORF">Tci_905636</name>
</gene>
<protein>
    <submittedName>
        <fullName evidence="1">Chromatin remodeling protein EBS</fullName>
    </submittedName>
</protein>
<dbReference type="InterPro" id="IPR043151">
    <property type="entry name" value="BAH_sf"/>
</dbReference>
<dbReference type="PANTHER" id="PTHR46364">
    <property type="entry name" value="OS08G0421900 PROTEIN"/>
    <property type="match status" value="1"/>
</dbReference>